<dbReference type="GO" id="GO:0006520">
    <property type="term" value="P:amino acid metabolic process"/>
    <property type="evidence" value="ECO:0007669"/>
    <property type="project" value="InterPro"/>
</dbReference>
<dbReference type="PANTHER" id="PTHR11879">
    <property type="entry name" value="ASPARTATE AMINOTRANSFERASE"/>
    <property type="match status" value="1"/>
</dbReference>
<evidence type="ECO:0000256" key="7">
    <source>
        <dbReference type="RuleBase" id="RU000480"/>
    </source>
</evidence>
<comment type="miscellaneous">
    <text evidence="7">In eukaryotes there are cytoplasmic, mitochondrial and chloroplastic isozymes.</text>
</comment>
<evidence type="ECO:0000256" key="4">
    <source>
        <dbReference type="ARBA" id="ARBA00022576"/>
    </source>
</evidence>
<accession>A0A7S3YMT3</accession>
<dbReference type="Pfam" id="PF00155">
    <property type="entry name" value="Aminotran_1_2"/>
    <property type="match status" value="1"/>
</dbReference>
<dbReference type="FunFam" id="3.40.640.10:FF:000015">
    <property type="entry name" value="Aspartate aminotransferase"/>
    <property type="match status" value="1"/>
</dbReference>
<comment type="catalytic activity">
    <reaction evidence="7">
        <text>L-aspartate + 2-oxoglutarate = oxaloacetate + L-glutamate</text>
        <dbReference type="Rhea" id="RHEA:21824"/>
        <dbReference type="ChEBI" id="CHEBI:16452"/>
        <dbReference type="ChEBI" id="CHEBI:16810"/>
        <dbReference type="ChEBI" id="CHEBI:29985"/>
        <dbReference type="ChEBI" id="CHEBI:29991"/>
        <dbReference type="EC" id="2.6.1.1"/>
    </reaction>
</comment>
<dbReference type="GO" id="GO:0004069">
    <property type="term" value="F:L-aspartate:2-oxoglutarate aminotransferase activity"/>
    <property type="evidence" value="ECO:0007669"/>
    <property type="project" value="UniProtKB-EC"/>
</dbReference>
<keyword evidence="4 7" id="KW-0032">Aminotransferase</keyword>
<dbReference type="AlphaFoldDB" id="A0A7S3YMT3"/>
<dbReference type="EC" id="2.6.1.1" evidence="7"/>
<reference evidence="9" key="1">
    <citation type="submission" date="2021-01" db="EMBL/GenBank/DDBJ databases">
        <authorList>
            <person name="Corre E."/>
            <person name="Pelletier E."/>
            <person name="Niang G."/>
            <person name="Scheremetjew M."/>
            <person name="Finn R."/>
            <person name="Kale V."/>
            <person name="Holt S."/>
            <person name="Cochrane G."/>
            <person name="Meng A."/>
            <person name="Brown T."/>
            <person name="Cohen L."/>
        </authorList>
    </citation>
    <scope>NUCLEOTIDE SEQUENCE</scope>
    <source>
        <strain evidence="9">CCCM811</strain>
    </source>
</reference>
<comment type="similarity">
    <text evidence="2">Belongs to the class-I pyridoxal-phosphate-dependent aminotransferase family.</text>
</comment>
<evidence type="ECO:0000259" key="8">
    <source>
        <dbReference type="Pfam" id="PF00155"/>
    </source>
</evidence>
<dbReference type="Gene3D" id="3.90.1150.10">
    <property type="entry name" value="Aspartate Aminotransferase, domain 1"/>
    <property type="match status" value="1"/>
</dbReference>
<dbReference type="InterPro" id="IPR004839">
    <property type="entry name" value="Aminotransferase_I/II_large"/>
</dbReference>
<dbReference type="PRINTS" id="PR00799">
    <property type="entry name" value="TRANSAMINASE"/>
</dbReference>
<evidence type="ECO:0000256" key="1">
    <source>
        <dbReference type="ARBA" id="ARBA00001933"/>
    </source>
</evidence>
<dbReference type="InterPro" id="IPR004838">
    <property type="entry name" value="NHTrfase_class1_PyrdxlP-BS"/>
</dbReference>
<evidence type="ECO:0000256" key="6">
    <source>
        <dbReference type="ARBA" id="ARBA00022898"/>
    </source>
</evidence>
<dbReference type="PROSITE" id="PS00105">
    <property type="entry name" value="AA_TRANSFER_CLASS_1"/>
    <property type="match status" value="1"/>
</dbReference>
<dbReference type="PANTHER" id="PTHR11879:SF55">
    <property type="entry name" value="GLUTAMATE OXALOACETATE TRANSAMINASE 1, ISOFORM B"/>
    <property type="match status" value="1"/>
</dbReference>
<keyword evidence="5 7" id="KW-0808">Transferase</keyword>
<dbReference type="InterPro" id="IPR015422">
    <property type="entry name" value="PyrdxlP-dep_Trfase_small"/>
</dbReference>
<comment type="cofactor">
    <cofactor evidence="1">
        <name>pyridoxal 5'-phosphate</name>
        <dbReference type="ChEBI" id="CHEBI:597326"/>
    </cofactor>
</comment>
<sequence>MYIYKFLDVYLNVIHLSLSKDTDPNKINLSVGAYRDNEGKPYMLDVVKRAEELLVKDTKRNKEYLGIDGHAGFRKVSQELIFGQEAKSLREGRVCTAQCLSGTGSLRVGFEFLAQFFPRRTCVYSSNPTWGNQNTVASKAGFQFKSYRYWDAKRRGLDFDGMVQDIQAAPSGSIILLHACAHNPTGIDPSPQQWQTLAKVIRERNHFPFFDAAYQGFATGDLDNDASAIRMFEGLGFQMLVAQSYAKNFGLYGERAGCVHIVAPSAESAKNLSSHLKRIIRPMYSNPPKHGAEIVTLVLKTPELFKRWKEEIKIMSSRIIAMRKALRDELVRLKTPGNWDHIVSQIGMFSFTGLNRKQCELLINEHHVYLLYNGRISMAGLNTSNVARFAKAVDAVVRATA</sequence>
<evidence type="ECO:0000256" key="2">
    <source>
        <dbReference type="ARBA" id="ARBA00007441"/>
    </source>
</evidence>
<gene>
    <name evidence="9" type="ORF">LGLO00237_LOCUS8223</name>
</gene>
<keyword evidence="6" id="KW-0663">Pyridoxal phosphate</keyword>
<protein>
    <recommendedName>
        <fullName evidence="7">Aspartate aminotransferase</fullName>
        <ecNumber evidence="7">2.6.1.1</ecNumber>
    </recommendedName>
</protein>
<dbReference type="Gene3D" id="3.40.640.10">
    <property type="entry name" value="Type I PLP-dependent aspartate aminotransferase-like (Major domain)"/>
    <property type="match status" value="1"/>
</dbReference>
<dbReference type="EMBL" id="HBIV01010996">
    <property type="protein sequence ID" value="CAE0656533.1"/>
    <property type="molecule type" value="Transcribed_RNA"/>
</dbReference>
<proteinExistence type="inferred from homology"/>
<dbReference type="InterPro" id="IPR000796">
    <property type="entry name" value="Asp_trans"/>
</dbReference>
<name>A0A7S3YMT3_9EUKA</name>
<dbReference type="GO" id="GO:0030170">
    <property type="term" value="F:pyridoxal phosphate binding"/>
    <property type="evidence" value="ECO:0007669"/>
    <property type="project" value="InterPro"/>
</dbReference>
<evidence type="ECO:0000313" key="9">
    <source>
        <dbReference type="EMBL" id="CAE0656533.1"/>
    </source>
</evidence>
<evidence type="ECO:0000256" key="3">
    <source>
        <dbReference type="ARBA" id="ARBA00011738"/>
    </source>
</evidence>
<dbReference type="NCBIfam" id="NF006719">
    <property type="entry name" value="PRK09257.1"/>
    <property type="match status" value="1"/>
</dbReference>
<dbReference type="InterPro" id="IPR015424">
    <property type="entry name" value="PyrdxlP-dep_Trfase"/>
</dbReference>
<dbReference type="InterPro" id="IPR015421">
    <property type="entry name" value="PyrdxlP-dep_Trfase_major"/>
</dbReference>
<dbReference type="SUPFAM" id="SSF53383">
    <property type="entry name" value="PLP-dependent transferases"/>
    <property type="match status" value="1"/>
</dbReference>
<dbReference type="CDD" id="cd00609">
    <property type="entry name" value="AAT_like"/>
    <property type="match status" value="1"/>
</dbReference>
<evidence type="ECO:0000256" key="5">
    <source>
        <dbReference type="ARBA" id="ARBA00022679"/>
    </source>
</evidence>
<organism evidence="9">
    <name type="scientific">Lotharella globosa</name>
    <dbReference type="NCBI Taxonomy" id="91324"/>
    <lineage>
        <taxon>Eukaryota</taxon>
        <taxon>Sar</taxon>
        <taxon>Rhizaria</taxon>
        <taxon>Cercozoa</taxon>
        <taxon>Chlorarachniophyceae</taxon>
        <taxon>Lotharella</taxon>
    </lineage>
</organism>
<comment type="subunit">
    <text evidence="3 7">Homodimer.</text>
</comment>
<feature type="domain" description="Aminotransferase class I/classII large" evidence="8">
    <location>
        <begin position="25"/>
        <end position="392"/>
    </location>
</feature>
<dbReference type="FunFam" id="3.90.1150.10:FF:000001">
    <property type="entry name" value="Aspartate aminotransferase"/>
    <property type="match status" value="1"/>
</dbReference>